<evidence type="ECO:0000256" key="2">
    <source>
        <dbReference type="SAM" id="SignalP"/>
    </source>
</evidence>
<evidence type="ECO:0000313" key="5">
    <source>
        <dbReference type="Proteomes" id="UP001139451"/>
    </source>
</evidence>
<dbReference type="SUPFAM" id="SSF50891">
    <property type="entry name" value="Cyclophilin-like"/>
    <property type="match status" value="1"/>
</dbReference>
<sequence>MMLVRPAFLLVPAILLTAAAPPEPAPEPASVRVRLVTSAGNITLALDARRAPKTVANFLYYIDDGRFEGTEFYRSSRRRTDPRTGLVQGGIGTDARRILPSVPLEPTSRTGIRHLDGTISMAHGLDPHSGAGNFSIMVGDNPGLDARPGNPGFAAFGKVIGGMDVVRRILAMPTGGGRGVMRGQMILKPVRIVRAQRLDGTPRPSGRPKPWLLQMPWHKK</sequence>
<keyword evidence="2" id="KW-0732">Signal</keyword>
<dbReference type="GO" id="GO:0003755">
    <property type="term" value="F:peptidyl-prolyl cis-trans isomerase activity"/>
    <property type="evidence" value="ECO:0007669"/>
    <property type="project" value="InterPro"/>
</dbReference>
<organism evidence="4 5">
    <name type="scientific">Sphingomonas tagetis</name>
    <dbReference type="NCBI Taxonomy" id="2949092"/>
    <lineage>
        <taxon>Bacteria</taxon>
        <taxon>Pseudomonadati</taxon>
        <taxon>Pseudomonadota</taxon>
        <taxon>Alphaproteobacteria</taxon>
        <taxon>Sphingomonadales</taxon>
        <taxon>Sphingomonadaceae</taxon>
        <taxon>Sphingomonas</taxon>
    </lineage>
</organism>
<gene>
    <name evidence="4" type="ORF">M9978_01440</name>
</gene>
<keyword evidence="5" id="KW-1185">Reference proteome</keyword>
<feature type="domain" description="PPIase cyclophilin-type" evidence="3">
    <location>
        <begin position="37"/>
        <end position="197"/>
    </location>
</feature>
<dbReference type="AlphaFoldDB" id="A0A9X2HMG1"/>
<dbReference type="PANTHER" id="PTHR47511">
    <property type="entry name" value="PEPTIDYL-PROLYL CIS-TRANS ISOMERASE CYP23"/>
    <property type="match status" value="1"/>
</dbReference>
<dbReference type="EMBL" id="JAMLDX010000001">
    <property type="protein sequence ID" value="MCP3729080.1"/>
    <property type="molecule type" value="Genomic_DNA"/>
</dbReference>
<evidence type="ECO:0000256" key="1">
    <source>
        <dbReference type="SAM" id="MobiDB-lite"/>
    </source>
</evidence>
<feature type="chain" id="PRO_5040777057" evidence="2">
    <location>
        <begin position="19"/>
        <end position="220"/>
    </location>
</feature>
<evidence type="ECO:0000313" key="4">
    <source>
        <dbReference type="EMBL" id="MCP3729080.1"/>
    </source>
</evidence>
<accession>A0A9X2HMG1</accession>
<dbReference type="Gene3D" id="2.40.100.10">
    <property type="entry name" value="Cyclophilin-like"/>
    <property type="match status" value="1"/>
</dbReference>
<comment type="caution">
    <text evidence="4">The sequence shown here is derived from an EMBL/GenBank/DDBJ whole genome shotgun (WGS) entry which is preliminary data.</text>
</comment>
<dbReference type="Pfam" id="PF00160">
    <property type="entry name" value="Pro_isomerase"/>
    <property type="match status" value="1"/>
</dbReference>
<dbReference type="PROSITE" id="PS50072">
    <property type="entry name" value="CSA_PPIASE_2"/>
    <property type="match status" value="1"/>
</dbReference>
<proteinExistence type="predicted"/>
<name>A0A9X2HMG1_9SPHN</name>
<dbReference type="InterPro" id="IPR044233">
    <property type="entry name" value="CYP23-like"/>
</dbReference>
<dbReference type="InterPro" id="IPR002130">
    <property type="entry name" value="Cyclophilin-type_PPIase_dom"/>
</dbReference>
<reference evidence="4" key="1">
    <citation type="submission" date="2022-05" db="EMBL/GenBank/DDBJ databases">
        <title>Sphingomonas sp. strain MG17 Genome sequencing and assembly.</title>
        <authorList>
            <person name="Kim I."/>
        </authorList>
    </citation>
    <scope>NUCLEOTIDE SEQUENCE</scope>
    <source>
        <strain evidence="4">MG17</strain>
    </source>
</reference>
<dbReference type="InterPro" id="IPR029000">
    <property type="entry name" value="Cyclophilin-like_dom_sf"/>
</dbReference>
<evidence type="ECO:0000259" key="3">
    <source>
        <dbReference type="PROSITE" id="PS50072"/>
    </source>
</evidence>
<dbReference type="Proteomes" id="UP001139451">
    <property type="component" value="Unassembled WGS sequence"/>
</dbReference>
<feature type="region of interest" description="Disordered" evidence="1">
    <location>
        <begin position="197"/>
        <end position="220"/>
    </location>
</feature>
<dbReference type="PANTHER" id="PTHR47511:SF1">
    <property type="entry name" value="PEPTIDYL-PROLYL CIS-TRANS ISOMERASE CYP23"/>
    <property type="match status" value="1"/>
</dbReference>
<feature type="signal peptide" evidence="2">
    <location>
        <begin position="1"/>
        <end position="18"/>
    </location>
</feature>
<protein>
    <submittedName>
        <fullName evidence="4">Peptidylprolyl isomerase</fullName>
    </submittedName>
</protein>
<keyword evidence="4" id="KW-0413">Isomerase</keyword>